<keyword evidence="7 8" id="KW-0320">Glycogen biosynthesis</keyword>
<dbReference type="GO" id="GO:0005978">
    <property type="term" value="P:glycogen biosynthetic process"/>
    <property type="evidence" value="ECO:0007669"/>
    <property type="project" value="UniProtKB-UniRule"/>
</dbReference>
<feature type="domain" description="Starch synthase catalytic" evidence="11">
    <location>
        <begin position="2"/>
        <end position="234"/>
    </location>
</feature>
<dbReference type="RefSeq" id="WP_129330224.1">
    <property type="nucleotide sequence ID" value="NZ_SDVB01000042.1"/>
</dbReference>
<dbReference type="InterPro" id="IPR013534">
    <property type="entry name" value="Starch_synth_cat_dom"/>
</dbReference>
<evidence type="ECO:0000313" key="13">
    <source>
        <dbReference type="Proteomes" id="UP000291088"/>
    </source>
</evidence>
<reference evidence="12 13" key="1">
    <citation type="submission" date="2019-01" db="EMBL/GenBank/DDBJ databases">
        <authorList>
            <person name="Deng T."/>
        </authorList>
    </citation>
    <scope>NUCLEOTIDE SEQUENCE [LARGE SCALE GENOMIC DNA]</scope>
    <source>
        <strain evidence="12 13">F8825</strain>
    </source>
</reference>
<dbReference type="GO" id="GO:0004373">
    <property type="term" value="F:alpha-1,4-glucan glucosyltransferase (UDP-glucose donor) activity"/>
    <property type="evidence" value="ECO:0007669"/>
    <property type="project" value="InterPro"/>
</dbReference>
<dbReference type="CDD" id="cd03791">
    <property type="entry name" value="GT5_Glycogen_synthase_DULL1-like"/>
    <property type="match status" value="1"/>
</dbReference>
<protein>
    <recommendedName>
        <fullName evidence="8">Glycogen synthase</fullName>
        <ecNumber evidence="8">2.4.1.21</ecNumber>
    </recommendedName>
    <alternativeName>
        <fullName evidence="8">Starch [bacterial glycogen] synthase</fullName>
    </alternativeName>
</protein>
<comment type="similarity">
    <text evidence="4 8">Belongs to the glycosyltransferase 1 family. Bacterial/plant glycogen synthase subfamily.</text>
</comment>
<dbReference type="Proteomes" id="UP000291088">
    <property type="component" value="Unassembled WGS sequence"/>
</dbReference>
<sequence>MKVLAVTSEFFPFAKTGGLADVTGALPKALSNLGVSTTTLLPGYGTVLERLAGVLVPIAEMNLLSEPVTLKKARTGAGEIIVLDAPSLFHRAGGPYSDENGQDFGDNWKRFAVLSLAGAEIARGALPGWKPDVVHVHDWQAALTPVYMRQRDCGIPTVLTVHNLAFQGQFDASLLPFLDLPASHYRTEVMEYYGGISYLKGGLLHADAITTVSPTYAREILTPRFGMGMDGVLRTRRDDLVGIVNGVDEEVWDPTTDPHLPYNYGATNPRQKEKNKKILLQRLGLDTDPGPLFGVVSRLTWQKGMDLLAAAVHDFLSKGGKLVICGRGDRSIEQQLESLARAHPGRMSVYIGYEEHLAHLIHGSADAIIQPSRFEPCGLTQLYALRYGSVPIVSRTGGLSETVIDANVAALSARVATGFQFHPVTVDALRHALNRALHAYRDGNHWARLRGQAMKARFSWDRSAREYARLYERLTGTTIEQATDVRTSEPGPSRRSARRLAR</sequence>
<evidence type="ECO:0000259" key="11">
    <source>
        <dbReference type="Pfam" id="PF08323"/>
    </source>
</evidence>
<feature type="region of interest" description="Disordered" evidence="9">
    <location>
        <begin position="481"/>
        <end position="502"/>
    </location>
</feature>
<name>A0A4Q2TWL2_9HYPH</name>
<feature type="binding site" evidence="8">
    <location>
        <position position="15"/>
    </location>
    <ligand>
        <name>ADP-alpha-D-glucose</name>
        <dbReference type="ChEBI" id="CHEBI:57498"/>
    </ligand>
</feature>
<evidence type="ECO:0000256" key="4">
    <source>
        <dbReference type="ARBA" id="ARBA00010281"/>
    </source>
</evidence>
<evidence type="ECO:0000256" key="3">
    <source>
        <dbReference type="ARBA" id="ARBA00004964"/>
    </source>
</evidence>
<dbReference type="OrthoDB" id="9808590at2"/>
<evidence type="ECO:0000256" key="6">
    <source>
        <dbReference type="ARBA" id="ARBA00022679"/>
    </source>
</evidence>
<feature type="domain" description="Glycosyl transferase family 1" evidence="10">
    <location>
        <begin position="290"/>
        <end position="440"/>
    </location>
</feature>
<dbReference type="Pfam" id="PF08323">
    <property type="entry name" value="Glyco_transf_5"/>
    <property type="match status" value="1"/>
</dbReference>
<dbReference type="SUPFAM" id="SSF53756">
    <property type="entry name" value="UDP-Glycosyltransferase/glycogen phosphorylase"/>
    <property type="match status" value="1"/>
</dbReference>
<dbReference type="InterPro" id="IPR001296">
    <property type="entry name" value="Glyco_trans_1"/>
</dbReference>
<proteinExistence type="inferred from homology"/>
<dbReference type="InterPro" id="IPR011835">
    <property type="entry name" value="GS/SS"/>
</dbReference>
<evidence type="ECO:0000259" key="10">
    <source>
        <dbReference type="Pfam" id="PF00534"/>
    </source>
</evidence>
<dbReference type="HAMAP" id="MF_00484">
    <property type="entry name" value="Glycogen_synth"/>
    <property type="match status" value="1"/>
</dbReference>
<dbReference type="Gene3D" id="3.40.50.2000">
    <property type="entry name" value="Glycogen Phosphorylase B"/>
    <property type="match status" value="2"/>
</dbReference>
<dbReference type="EMBL" id="SDVB01000042">
    <property type="protein sequence ID" value="RYC27293.1"/>
    <property type="molecule type" value="Genomic_DNA"/>
</dbReference>
<evidence type="ECO:0000256" key="8">
    <source>
        <dbReference type="HAMAP-Rule" id="MF_00484"/>
    </source>
</evidence>
<evidence type="ECO:0000256" key="2">
    <source>
        <dbReference type="ARBA" id="ARBA00002764"/>
    </source>
</evidence>
<dbReference type="NCBIfam" id="TIGR02095">
    <property type="entry name" value="glgA"/>
    <property type="match status" value="1"/>
</dbReference>
<dbReference type="GO" id="GO:0009011">
    <property type="term" value="F:alpha-1,4-glucan glucosyltransferase (ADP-glucose donor) activity"/>
    <property type="evidence" value="ECO:0007669"/>
    <property type="project" value="UniProtKB-UniRule"/>
</dbReference>
<organism evidence="12 13">
    <name type="scientific">Ciceribacter ferrooxidans</name>
    <dbReference type="NCBI Taxonomy" id="2509717"/>
    <lineage>
        <taxon>Bacteria</taxon>
        <taxon>Pseudomonadati</taxon>
        <taxon>Pseudomonadota</taxon>
        <taxon>Alphaproteobacteria</taxon>
        <taxon>Hyphomicrobiales</taxon>
        <taxon>Rhizobiaceae</taxon>
        <taxon>Ciceribacter</taxon>
    </lineage>
</organism>
<keyword evidence="5 8" id="KW-0328">Glycosyltransferase</keyword>
<comment type="catalytic activity">
    <reaction evidence="1 8">
        <text>[(1-&gt;4)-alpha-D-glucosyl](n) + ADP-alpha-D-glucose = [(1-&gt;4)-alpha-D-glucosyl](n+1) + ADP + H(+)</text>
        <dbReference type="Rhea" id="RHEA:18189"/>
        <dbReference type="Rhea" id="RHEA-COMP:9584"/>
        <dbReference type="Rhea" id="RHEA-COMP:9587"/>
        <dbReference type="ChEBI" id="CHEBI:15378"/>
        <dbReference type="ChEBI" id="CHEBI:15444"/>
        <dbReference type="ChEBI" id="CHEBI:57498"/>
        <dbReference type="ChEBI" id="CHEBI:456216"/>
        <dbReference type="EC" id="2.4.1.21"/>
    </reaction>
</comment>
<comment type="caution">
    <text evidence="12">The sequence shown here is derived from an EMBL/GenBank/DDBJ whole genome shotgun (WGS) entry which is preliminary data.</text>
</comment>
<dbReference type="Pfam" id="PF00534">
    <property type="entry name" value="Glycos_transf_1"/>
    <property type="match status" value="1"/>
</dbReference>
<dbReference type="GO" id="GO:0005829">
    <property type="term" value="C:cytosol"/>
    <property type="evidence" value="ECO:0007669"/>
    <property type="project" value="TreeGrafter"/>
</dbReference>
<evidence type="ECO:0000256" key="5">
    <source>
        <dbReference type="ARBA" id="ARBA00022676"/>
    </source>
</evidence>
<dbReference type="UniPathway" id="UPA00164"/>
<comment type="function">
    <text evidence="2 8">Synthesizes alpha-1,4-glucan chains using ADP-glucose.</text>
</comment>
<evidence type="ECO:0000256" key="1">
    <source>
        <dbReference type="ARBA" id="ARBA00001478"/>
    </source>
</evidence>
<keyword evidence="13" id="KW-1185">Reference proteome</keyword>
<dbReference type="PANTHER" id="PTHR45825">
    <property type="entry name" value="GRANULE-BOUND STARCH SYNTHASE 1, CHLOROPLASTIC/AMYLOPLASTIC"/>
    <property type="match status" value="1"/>
</dbReference>
<dbReference type="AlphaFoldDB" id="A0A4Q2TWL2"/>
<evidence type="ECO:0000256" key="7">
    <source>
        <dbReference type="ARBA" id="ARBA00023056"/>
    </source>
</evidence>
<comment type="pathway">
    <text evidence="3 8">Glycan biosynthesis; glycogen biosynthesis.</text>
</comment>
<dbReference type="PANTHER" id="PTHR45825:SF11">
    <property type="entry name" value="ALPHA AMYLASE DOMAIN-CONTAINING PROTEIN"/>
    <property type="match status" value="1"/>
</dbReference>
<gene>
    <name evidence="8 12" type="primary">glgA</name>
    <name evidence="12" type="ORF">EUU22_00805</name>
</gene>
<keyword evidence="6 8" id="KW-0808">Transferase</keyword>
<evidence type="ECO:0000313" key="12">
    <source>
        <dbReference type="EMBL" id="RYC27293.1"/>
    </source>
</evidence>
<dbReference type="EC" id="2.4.1.21" evidence="8"/>
<accession>A0A4Q2TWL2</accession>
<dbReference type="NCBIfam" id="NF001899">
    <property type="entry name" value="PRK00654.1-2"/>
    <property type="match status" value="1"/>
</dbReference>
<evidence type="ECO:0000256" key="9">
    <source>
        <dbReference type="SAM" id="MobiDB-lite"/>
    </source>
</evidence>